<sequence length="119" mass="13174">MFATRASLFAARVAKAAAKAPPPPAFELPPSKIVENLLIQHGPQTVSGCWTFAEPAGIKSKIRLKALLMWLVGRNRIRQFCHVDKETKRKEFLFGPWKKASKLEFESSEAAPPQESTAA</sequence>
<gene>
    <name evidence="1" type="ORF">GOP47_0005312</name>
</gene>
<dbReference type="AlphaFoldDB" id="A0A9D4V603"/>
<name>A0A9D4V603_ADICA</name>
<evidence type="ECO:0000313" key="1">
    <source>
        <dbReference type="EMBL" id="KAI5079833.1"/>
    </source>
</evidence>
<keyword evidence="2" id="KW-1185">Reference proteome</keyword>
<dbReference type="EMBL" id="JABFUD020000005">
    <property type="protein sequence ID" value="KAI5079833.1"/>
    <property type="molecule type" value="Genomic_DNA"/>
</dbReference>
<reference evidence="1 2" key="1">
    <citation type="submission" date="2021-01" db="EMBL/GenBank/DDBJ databases">
        <title>Adiantum capillus-veneris genome.</title>
        <authorList>
            <person name="Fang Y."/>
            <person name="Liao Q."/>
        </authorList>
    </citation>
    <scope>NUCLEOTIDE SEQUENCE [LARGE SCALE GENOMIC DNA]</scope>
    <source>
        <strain evidence="1">H3</strain>
        <tissue evidence="1">Leaf</tissue>
    </source>
</reference>
<protein>
    <submittedName>
        <fullName evidence="1">Uncharacterized protein</fullName>
    </submittedName>
</protein>
<accession>A0A9D4V603</accession>
<comment type="caution">
    <text evidence="1">The sequence shown here is derived from an EMBL/GenBank/DDBJ whole genome shotgun (WGS) entry which is preliminary data.</text>
</comment>
<proteinExistence type="predicted"/>
<dbReference type="OrthoDB" id="10405308at2759"/>
<dbReference type="Proteomes" id="UP000886520">
    <property type="component" value="Chromosome 5"/>
</dbReference>
<evidence type="ECO:0000313" key="2">
    <source>
        <dbReference type="Proteomes" id="UP000886520"/>
    </source>
</evidence>
<organism evidence="1 2">
    <name type="scientific">Adiantum capillus-veneris</name>
    <name type="common">Maidenhair fern</name>
    <dbReference type="NCBI Taxonomy" id="13818"/>
    <lineage>
        <taxon>Eukaryota</taxon>
        <taxon>Viridiplantae</taxon>
        <taxon>Streptophyta</taxon>
        <taxon>Embryophyta</taxon>
        <taxon>Tracheophyta</taxon>
        <taxon>Polypodiopsida</taxon>
        <taxon>Polypodiidae</taxon>
        <taxon>Polypodiales</taxon>
        <taxon>Pteridineae</taxon>
        <taxon>Pteridaceae</taxon>
        <taxon>Vittarioideae</taxon>
        <taxon>Adiantum</taxon>
    </lineage>
</organism>